<evidence type="ECO:0000313" key="2">
    <source>
        <dbReference type="EMBL" id="PWN26315.1"/>
    </source>
</evidence>
<evidence type="ECO:0000256" key="1">
    <source>
        <dbReference type="SAM" id="MobiDB-lite"/>
    </source>
</evidence>
<dbReference type="InterPro" id="IPR019711">
    <property type="entry name" value="ATP_synth_F0_suH"/>
</dbReference>
<dbReference type="Pfam" id="PF10775">
    <property type="entry name" value="ATP_sub_h"/>
    <property type="match status" value="1"/>
</dbReference>
<sequence length="129" mass="13378">MVASLVARSFTRSATMTASRGFATSAVAGRDLVQEAYLRELKAYKPPAKSADAHKGQVRDFHAPSPPKAPEAPSSSSLSSQLEAYASSEPDHADAPAASSSSESSSAAAGGSAFLEEARADYPKEEAHH</sequence>
<name>A0A316UT89_9BASI</name>
<dbReference type="GO" id="GO:0046933">
    <property type="term" value="F:proton-transporting ATP synthase activity, rotational mechanism"/>
    <property type="evidence" value="ECO:0007669"/>
    <property type="project" value="TreeGrafter"/>
</dbReference>
<dbReference type="RefSeq" id="XP_025360927.1">
    <property type="nucleotide sequence ID" value="XM_025506638.1"/>
</dbReference>
<feature type="compositionally biased region" description="Low complexity" evidence="1">
    <location>
        <begin position="71"/>
        <end position="88"/>
    </location>
</feature>
<dbReference type="AlphaFoldDB" id="A0A316UT89"/>
<reference evidence="2 3" key="1">
    <citation type="journal article" date="2018" name="Mol. Biol. Evol.">
        <title>Broad Genomic Sampling Reveals a Smut Pathogenic Ancestry of the Fungal Clade Ustilaginomycotina.</title>
        <authorList>
            <person name="Kijpornyongpan T."/>
            <person name="Mondo S.J."/>
            <person name="Barry K."/>
            <person name="Sandor L."/>
            <person name="Lee J."/>
            <person name="Lipzen A."/>
            <person name="Pangilinan J."/>
            <person name="LaButti K."/>
            <person name="Hainaut M."/>
            <person name="Henrissat B."/>
            <person name="Grigoriev I.V."/>
            <person name="Spatafora J.W."/>
            <person name="Aime M.C."/>
        </authorList>
    </citation>
    <scope>NUCLEOTIDE SEQUENCE [LARGE SCALE GENOMIC DNA]</scope>
    <source>
        <strain evidence="2 3">MCA 5214</strain>
    </source>
</reference>
<dbReference type="Proteomes" id="UP000245884">
    <property type="component" value="Unassembled WGS sequence"/>
</dbReference>
<proteinExistence type="predicted"/>
<dbReference type="GeneID" id="37028461"/>
<feature type="compositionally biased region" description="Basic and acidic residues" evidence="1">
    <location>
        <begin position="116"/>
        <end position="129"/>
    </location>
</feature>
<feature type="region of interest" description="Disordered" evidence="1">
    <location>
        <begin position="47"/>
        <end position="129"/>
    </location>
</feature>
<feature type="compositionally biased region" description="Basic and acidic residues" evidence="1">
    <location>
        <begin position="51"/>
        <end position="62"/>
    </location>
</feature>
<dbReference type="OrthoDB" id="274752at2759"/>
<evidence type="ECO:0000313" key="3">
    <source>
        <dbReference type="Proteomes" id="UP000245884"/>
    </source>
</evidence>
<accession>A0A316UT89</accession>
<dbReference type="STRING" id="1569628.A0A316UT89"/>
<gene>
    <name evidence="2" type="ORF">BDZ90DRAFT_233451</name>
</gene>
<feature type="compositionally biased region" description="Low complexity" evidence="1">
    <location>
        <begin position="95"/>
        <end position="113"/>
    </location>
</feature>
<dbReference type="PANTHER" id="PTHR28207:SF1">
    <property type="entry name" value="ATP SYNTHASE SUBUNIT H, MITOCHONDRIAL"/>
    <property type="match status" value="1"/>
</dbReference>
<protein>
    <submittedName>
        <fullName evidence="2">Uncharacterized protein</fullName>
    </submittedName>
</protein>
<keyword evidence="3" id="KW-1185">Reference proteome</keyword>
<organism evidence="2 3">
    <name type="scientific">Jaminaea rosea</name>
    <dbReference type="NCBI Taxonomy" id="1569628"/>
    <lineage>
        <taxon>Eukaryota</taxon>
        <taxon>Fungi</taxon>
        <taxon>Dikarya</taxon>
        <taxon>Basidiomycota</taxon>
        <taxon>Ustilaginomycotina</taxon>
        <taxon>Exobasidiomycetes</taxon>
        <taxon>Microstromatales</taxon>
        <taxon>Microstromatales incertae sedis</taxon>
        <taxon>Jaminaea</taxon>
    </lineage>
</organism>
<dbReference type="PANTHER" id="PTHR28207">
    <property type="entry name" value="ATP SYNTHASE SUBUNIT H, MITOCHONDRIAL"/>
    <property type="match status" value="1"/>
</dbReference>
<dbReference type="EMBL" id="KZ819672">
    <property type="protein sequence ID" value="PWN26315.1"/>
    <property type="molecule type" value="Genomic_DNA"/>
</dbReference>